<feature type="domain" description="PH" evidence="2">
    <location>
        <begin position="786"/>
        <end position="896"/>
    </location>
</feature>
<dbReference type="PROSITE" id="PS50003">
    <property type="entry name" value="PH_DOMAIN"/>
    <property type="match status" value="1"/>
</dbReference>
<protein>
    <submittedName>
        <fullName evidence="5">Aste57867_21851 protein</fullName>
    </submittedName>
</protein>
<proteinExistence type="predicted"/>
<dbReference type="SUPFAM" id="SSF50729">
    <property type="entry name" value="PH domain-like"/>
    <property type="match status" value="1"/>
</dbReference>
<evidence type="ECO:0000313" key="4">
    <source>
        <dbReference type="EMBL" id="KAF0686349.1"/>
    </source>
</evidence>
<dbReference type="OrthoDB" id="1434354at2759"/>
<dbReference type="InterPro" id="IPR051026">
    <property type="entry name" value="PI/PC_transfer"/>
</dbReference>
<dbReference type="InterPro" id="IPR001251">
    <property type="entry name" value="CRAL-TRIO_dom"/>
</dbReference>
<dbReference type="EMBL" id="CAADRA010007034">
    <property type="protein sequence ID" value="VFT98520.1"/>
    <property type="molecule type" value="Genomic_DNA"/>
</dbReference>
<dbReference type="SUPFAM" id="SSF52087">
    <property type="entry name" value="CRAL/TRIO domain"/>
    <property type="match status" value="1"/>
</dbReference>
<dbReference type="InterPro" id="IPR011993">
    <property type="entry name" value="PH-like_dom_sf"/>
</dbReference>
<keyword evidence="6" id="KW-1185">Reference proteome</keyword>
<evidence type="ECO:0000313" key="5">
    <source>
        <dbReference type="EMBL" id="VFT98520.1"/>
    </source>
</evidence>
<organism evidence="5 6">
    <name type="scientific">Aphanomyces stellatus</name>
    <dbReference type="NCBI Taxonomy" id="120398"/>
    <lineage>
        <taxon>Eukaryota</taxon>
        <taxon>Sar</taxon>
        <taxon>Stramenopiles</taxon>
        <taxon>Oomycota</taxon>
        <taxon>Saprolegniomycetes</taxon>
        <taxon>Saprolegniales</taxon>
        <taxon>Verrucalvaceae</taxon>
        <taxon>Aphanomyces</taxon>
    </lineage>
</organism>
<gene>
    <name evidence="5" type="primary">Aste57867_21851</name>
    <name evidence="4" type="ORF">As57867_021782</name>
    <name evidence="5" type="ORF">ASTE57867_21851</name>
</gene>
<dbReference type="PANTHER" id="PTHR45657">
    <property type="entry name" value="CRAL-TRIO DOMAIN-CONTAINING PROTEIN YKL091C-RELATED"/>
    <property type="match status" value="1"/>
</dbReference>
<evidence type="ECO:0000259" key="3">
    <source>
        <dbReference type="PROSITE" id="PS50191"/>
    </source>
</evidence>
<dbReference type="InterPro" id="IPR036865">
    <property type="entry name" value="CRAL-TRIO_dom_sf"/>
</dbReference>
<dbReference type="PANTHER" id="PTHR45657:SF1">
    <property type="entry name" value="CRAL-TRIO DOMAIN-CONTAINING PROTEIN YKL091C-RELATED"/>
    <property type="match status" value="1"/>
</dbReference>
<dbReference type="PROSITE" id="PS50191">
    <property type="entry name" value="CRAL_TRIO"/>
    <property type="match status" value="1"/>
</dbReference>
<feature type="compositionally biased region" description="Polar residues" evidence="1">
    <location>
        <begin position="741"/>
        <end position="750"/>
    </location>
</feature>
<accession>A0A485LJZ9</accession>
<name>A0A485LJZ9_9STRA</name>
<evidence type="ECO:0000256" key="1">
    <source>
        <dbReference type="SAM" id="MobiDB-lite"/>
    </source>
</evidence>
<dbReference type="Proteomes" id="UP000332933">
    <property type="component" value="Unassembled WGS sequence"/>
</dbReference>
<dbReference type="Gene3D" id="3.40.525.10">
    <property type="entry name" value="CRAL-TRIO lipid binding domain"/>
    <property type="match status" value="1"/>
</dbReference>
<feature type="region of interest" description="Disordered" evidence="1">
    <location>
        <begin position="738"/>
        <end position="780"/>
    </location>
</feature>
<dbReference type="CDD" id="cd00170">
    <property type="entry name" value="SEC14"/>
    <property type="match status" value="1"/>
</dbReference>
<dbReference type="SMART" id="SM00516">
    <property type="entry name" value="SEC14"/>
    <property type="match status" value="1"/>
</dbReference>
<reference evidence="4" key="2">
    <citation type="submission" date="2019-06" db="EMBL/GenBank/DDBJ databases">
        <title>Genomics analysis of Aphanomyces spp. identifies a new class of oomycete effector associated with host adaptation.</title>
        <authorList>
            <person name="Gaulin E."/>
        </authorList>
    </citation>
    <scope>NUCLEOTIDE SEQUENCE</scope>
    <source>
        <strain evidence="4">CBS 578.67</strain>
    </source>
</reference>
<feature type="compositionally biased region" description="Acidic residues" evidence="1">
    <location>
        <begin position="755"/>
        <end position="766"/>
    </location>
</feature>
<reference evidence="5 6" key="1">
    <citation type="submission" date="2019-03" db="EMBL/GenBank/DDBJ databases">
        <authorList>
            <person name="Gaulin E."/>
            <person name="Dumas B."/>
        </authorList>
    </citation>
    <scope>NUCLEOTIDE SEQUENCE [LARGE SCALE GENOMIC DNA]</scope>
    <source>
        <strain evidence="5">CBS 568.67</strain>
    </source>
</reference>
<dbReference type="Gene3D" id="2.30.29.30">
    <property type="entry name" value="Pleckstrin-homology domain (PH domain)/Phosphotyrosine-binding domain (PTB)"/>
    <property type="match status" value="1"/>
</dbReference>
<dbReference type="SMART" id="SM00233">
    <property type="entry name" value="PH"/>
    <property type="match status" value="1"/>
</dbReference>
<evidence type="ECO:0000259" key="2">
    <source>
        <dbReference type="PROSITE" id="PS50003"/>
    </source>
</evidence>
<dbReference type="AlphaFoldDB" id="A0A485LJZ9"/>
<dbReference type="Pfam" id="PF00650">
    <property type="entry name" value="CRAL_TRIO"/>
    <property type="match status" value="1"/>
</dbReference>
<dbReference type="EMBL" id="VJMH01007008">
    <property type="protein sequence ID" value="KAF0686349.1"/>
    <property type="molecule type" value="Genomic_DNA"/>
</dbReference>
<feature type="domain" description="CRAL-TRIO" evidence="3">
    <location>
        <begin position="534"/>
        <end position="713"/>
    </location>
</feature>
<evidence type="ECO:0000313" key="6">
    <source>
        <dbReference type="Proteomes" id="UP000332933"/>
    </source>
</evidence>
<sequence>MSQGPDAALFAGALFKRRSAAAATGKLKHSLSVSTSIGPPPDTPPALRMYRSEGIAMASPPADSPTSLSDHDATDIPAVGVVAAAPKSDPFAFVKYGDIIRLCAKLPEGDEWGTVGTYDMDATRQNLTLHKCDSLVCVAPPSEPHFKPSFFRVLPECYYAHLKLGSPVAYGAVVVLLDMENKVWNNKIGFEFNGHFAPAEKLNRSGDMTIAFLQRADQVYNSIDDETDHLDGDHATRFLCYGDENVLIQVVDSNRLRLGFNQILTSFRKKNTPIQHGGFLRCDGKGTMLRVHIQGLPSPQIDAVALYIHDGERDNVVPIAVPDHSDITGLKLTLTGPRRSRVHFDLKDNLGSLELTFDTMARAHGQPWDVVTQQGQRHVHLTVQATLLPSTEPEPPSPHSLIGLVLVLVALYAGAIGAGAIAATNMYGTLLLWAKPVLPLAWVAKVVWDRMRRKHDEPLLIALTILEWEVETADARVEKDGSTTHADDADTAIPRAFIVAEMGNVAKAELRYNDTLTWRREHHMDDVLSTKQMHFHTIRRYYKQCIHKRDKIGHPVYIEKLGNIDLKALAANGVHLSEMFKHYLFNIEYIFNRIADELCPCMSCKDSNNQKLLIILDARGIGMRDLAGEVLEFVRSCTSVMQKHYPQRSFKIFFVNVPSWFGIIWKLVKPLLNETTRAKTQFLSEAETAAALLQVIDAANLPEEYGGTCSCAGGCFEGSEFQLAQEQFVDQLLAGDDSDPPASTISNSSPRAEVCVEENEHSDDDTSPSSPDEAKQKLIKLPSKTGVMHSGFLLMRLIRHKHFVNPIWLRRLVSITRTFTMFGDYHTHAVVAHDVIVQKSSKDTQVKYPLTHGAFVRVVDKPNCFEVVMEGHSLLFYAETVELRAEWIAAFELVVSPSIAAA</sequence>
<dbReference type="InterPro" id="IPR001849">
    <property type="entry name" value="PH_domain"/>
</dbReference>